<dbReference type="InParanoid" id="A0A165DUN8"/>
<name>A0A165DUN8_9APHY</name>
<keyword evidence="2" id="KW-1185">Reference proteome</keyword>
<evidence type="ECO:0000313" key="2">
    <source>
        <dbReference type="Proteomes" id="UP000076871"/>
    </source>
</evidence>
<dbReference type="OrthoDB" id="2801156at2759"/>
<dbReference type="Proteomes" id="UP000076871">
    <property type="component" value="Unassembled WGS sequence"/>
</dbReference>
<dbReference type="RefSeq" id="XP_040763403.1">
    <property type="nucleotide sequence ID" value="XM_040911612.1"/>
</dbReference>
<gene>
    <name evidence="1" type="ORF">LAESUDRAFT_750566</name>
</gene>
<sequence>MSVRKNTFSPRTSSQMIYEGQKVFFERGKIDVIEIDSLYAVRRPRILPKSLLCSPQDQPGSKHGSMMEKKSSYRGRPIFHAELNGKPVLVKFRERYNERAHRHLANIKLAPEIHTCSKQPPPKINIMIAEKVGCTVKTKSGEEEVAGISIDAMFDLAGNDGQARYSALLNENIDGVDDVAPAAVMRKEHDLGMMRKLG</sequence>
<organism evidence="1 2">
    <name type="scientific">Laetiporus sulphureus 93-53</name>
    <dbReference type="NCBI Taxonomy" id="1314785"/>
    <lineage>
        <taxon>Eukaryota</taxon>
        <taxon>Fungi</taxon>
        <taxon>Dikarya</taxon>
        <taxon>Basidiomycota</taxon>
        <taxon>Agaricomycotina</taxon>
        <taxon>Agaricomycetes</taxon>
        <taxon>Polyporales</taxon>
        <taxon>Laetiporus</taxon>
    </lineage>
</organism>
<dbReference type="AlphaFoldDB" id="A0A165DUN8"/>
<evidence type="ECO:0000313" key="1">
    <source>
        <dbReference type="EMBL" id="KZT05663.1"/>
    </source>
</evidence>
<proteinExistence type="predicted"/>
<protein>
    <submittedName>
        <fullName evidence="1">Uncharacterized protein</fullName>
    </submittedName>
</protein>
<dbReference type="GeneID" id="63828640"/>
<reference evidence="1 2" key="1">
    <citation type="journal article" date="2016" name="Mol. Biol. Evol.">
        <title>Comparative Genomics of Early-Diverging Mushroom-Forming Fungi Provides Insights into the Origins of Lignocellulose Decay Capabilities.</title>
        <authorList>
            <person name="Nagy L.G."/>
            <person name="Riley R."/>
            <person name="Tritt A."/>
            <person name="Adam C."/>
            <person name="Daum C."/>
            <person name="Floudas D."/>
            <person name="Sun H."/>
            <person name="Yadav J.S."/>
            <person name="Pangilinan J."/>
            <person name="Larsson K.H."/>
            <person name="Matsuura K."/>
            <person name="Barry K."/>
            <person name="Labutti K."/>
            <person name="Kuo R."/>
            <person name="Ohm R.A."/>
            <person name="Bhattacharya S.S."/>
            <person name="Shirouzu T."/>
            <person name="Yoshinaga Y."/>
            <person name="Martin F.M."/>
            <person name="Grigoriev I.V."/>
            <person name="Hibbett D.S."/>
        </authorList>
    </citation>
    <scope>NUCLEOTIDE SEQUENCE [LARGE SCALE GENOMIC DNA]</scope>
    <source>
        <strain evidence="1 2">93-53</strain>
    </source>
</reference>
<dbReference type="EMBL" id="KV427629">
    <property type="protein sequence ID" value="KZT05663.1"/>
    <property type="molecule type" value="Genomic_DNA"/>
</dbReference>
<accession>A0A165DUN8</accession>